<evidence type="ECO:0000256" key="5">
    <source>
        <dbReference type="ARBA" id="ARBA00022741"/>
    </source>
</evidence>
<keyword evidence="11" id="KW-0997">Cell inner membrane</keyword>
<dbReference type="eggNOG" id="COG2156">
    <property type="taxonomic scope" value="Bacteria"/>
</dbReference>
<comment type="function">
    <text evidence="11">Part of the high-affinity ATP-driven potassium transport (or Kdp) system, which catalyzes the hydrolysis of ATP coupled with the electrogenic transport of potassium into the cytoplasm. This subunit acts as a catalytic chaperone that increases the ATP-binding affinity of the ATP-hydrolyzing subunit KdpB by the formation of a transient KdpB/KdpC/ATP ternary complex.</text>
</comment>
<dbReference type="STRING" id="335543.Sfum_2618"/>
<dbReference type="GO" id="GO:0005886">
    <property type="term" value="C:plasma membrane"/>
    <property type="evidence" value="ECO:0007669"/>
    <property type="project" value="UniProtKB-SubCell"/>
</dbReference>
<keyword evidence="4 11" id="KW-0812">Transmembrane</keyword>
<evidence type="ECO:0000256" key="11">
    <source>
        <dbReference type="HAMAP-Rule" id="MF_00276"/>
    </source>
</evidence>
<protein>
    <recommendedName>
        <fullName evidence="11">Potassium-transporting ATPase KdpC subunit</fullName>
    </recommendedName>
    <alternativeName>
        <fullName evidence="11">ATP phosphohydrolase [potassium-transporting] C chain</fullName>
    </alternativeName>
    <alternativeName>
        <fullName evidence="11">Potassium-binding and translocating subunit C</fullName>
    </alternativeName>
    <alternativeName>
        <fullName evidence="11">Potassium-translocating ATPase C chain</fullName>
    </alternativeName>
</protein>
<keyword evidence="8 11" id="KW-1133">Transmembrane helix</keyword>
<evidence type="ECO:0000256" key="1">
    <source>
        <dbReference type="ARBA" id="ARBA00022448"/>
    </source>
</evidence>
<sequence precursor="true">MSPYLSKSLLLLSLALVICGLVYPLSLWVVGQAFFPFQANGSLLTGPDGNPVGSRLIAQPFSREEYFQPRPSAASYDASASASSSLAASNYALRDRVARMLGPMAKYRTGPRAGQLAAPDIERWFRQDAFQGKPHIVAQWAGLHNSPAIAWVRADPAHEVYVEVWAKSHPAVVARFIEDNPDIPEPKAADLAVVFFETFSRENPGRFPAAVRGVGADGRSETRIEPVGEGPEVRSIFFDMWLQDHPGADLEGVPGDMVTASASGLDPDITLRNAEFQLDRVAAEWAAGLKRDPAAVRKEIGQLLEEKARAPARGLFGEKMLNVLELNLELRRRYGAL</sequence>
<proteinExistence type="inferred from homology"/>
<evidence type="ECO:0000256" key="7">
    <source>
        <dbReference type="ARBA" id="ARBA00022958"/>
    </source>
</evidence>
<dbReference type="HAMAP" id="MF_00276">
    <property type="entry name" value="KdpC"/>
    <property type="match status" value="1"/>
</dbReference>
<comment type="subcellular location">
    <subcellularLocation>
        <location evidence="11">Cell inner membrane</location>
        <topology evidence="11">Single-pass membrane protein</topology>
    </subcellularLocation>
</comment>
<evidence type="ECO:0000256" key="8">
    <source>
        <dbReference type="ARBA" id="ARBA00022989"/>
    </source>
</evidence>
<evidence type="ECO:0000256" key="2">
    <source>
        <dbReference type="ARBA" id="ARBA00022475"/>
    </source>
</evidence>
<dbReference type="RefSeq" id="WP_011699463.1">
    <property type="nucleotide sequence ID" value="NC_008554.1"/>
</dbReference>
<dbReference type="Proteomes" id="UP000001784">
    <property type="component" value="Chromosome"/>
</dbReference>
<dbReference type="GO" id="GO:0005524">
    <property type="term" value="F:ATP binding"/>
    <property type="evidence" value="ECO:0007669"/>
    <property type="project" value="UniProtKB-UniRule"/>
</dbReference>
<keyword evidence="9 11" id="KW-0406">Ion transport</keyword>
<evidence type="ECO:0000256" key="4">
    <source>
        <dbReference type="ARBA" id="ARBA00022692"/>
    </source>
</evidence>
<keyword evidence="10 11" id="KW-0472">Membrane</keyword>
<keyword evidence="3 11" id="KW-0633">Potassium transport</keyword>
<comment type="similarity">
    <text evidence="11">Belongs to the KdpC family.</text>
</comment>
<keyword evidence="5 11" id="KW-0547">Nucleotide-binding</keyword>
<dbReference type="AlphaFoldDB" id="A0LLJ4"/>
<keyword evidence="13" id="KW-1185">Reference proteome</keyword>
<dbReference type="PANTHER" id="PTHR30042:SF2">
    <property type="entry name" value="POTASSIUM-TRANSPORTING ATPASE KDPC SUBUNIT"/>
    <property type="match status" value="1"/>
</dbReference>
<organism evidence="12 13">
    <name type="scientific">Syntrophobacter fumaroxidans (strain DSM 10017 / MPOB)</name>
    <dbReference type="NCBI Taxonomy" id="335543"/>
    <lineage>
        <taxon>Bacteria</taxon>
        <taxon>Pseudomonadati</taxon>
        <taxon>Thermodesulfobacteriota</taxon>
        <taxon>Syntrophobacteria</taxon>
        <taxon>Syntrophobacterales</taxon>
        <taxon>Syntrophobacteraceae</taxon>
        <taxon>Syntrophobacter</taxon>
    </lineage>
</organism>
<dbReference type="GO" id="GO:0008556">
    <property type="term" value="F:P-type potassium transmembrane transporter activity"/>
    <property type="evidence" value="ECO:0007669"/>
    <property type="project" value="InterPro"/>
</dbReference>
<dbReference type="OrthoDB" id="9788285at2"/>
<dbReference type="FunCoup" id="A0LLJ4">
    <property type="interactions" value="171"/>
</dbReference>
<evidence type="ECO:0000256" key="10">
    <source>
        <dbReference type="ARBA" id="ARBA00023136"/>
    </source>
</evidence>
<evidence type="ECO:0000313" key="13">
    <source>
        <dbReference type="Proteomes" id="UP000001784"/>
    </source>
</evidence>
<dbReference type="PANTHER" id="PTHR30042">
    <property type="entry name" value="POTASSIUM-TRANSPORTING ATPASE C CHAIN"/>
    <property type="match status" value="1"/>
</dbReference>
<reference evidence="12 13" key="1">
    <citation type="submission" date="2006-10" db="EMBL/GenBank/DDBJ databases">
        <title>Complete sequence of Syntrophobacter fumaroxidans MPOB.</title>
        <authorList>
            <consortium name="US DOE Joint Genome Institute"/>
            <person name="Copeland A."/>
            <person name="Lucas S."/>
            <person name="Lapidus A."/>
            <person name="Barry K."/>
            <person name="Detter J.C."/>
            <person name="Glavina del Rio T."/>
            <person name="Hammon N."/>
            <person name="Israni S."/>
            <person name="Pitluck S."/>
            <person name="Goltsman E.G."/>
            <person name="Martinez M."/>
            <person name="Schmutz J."/>
            <person name="Larimer F."/>
            <person name="Land M."/>
            <person name="Hauser L."/>
            <person name="Kyrpides N."/>
            <person name="Kim E."/>
            <person name="Boone D.R."/>
            <person name="Brockman F."/>
            <person name="Culley D."/>
            <person name="Ferry J."/>
            <person name="Gunsalus R."/>
            <person name="McInerney M.J."/>
            <person name="Morrison M."/>
            <person name="Plugge C."/>
            <person name="Rohlin L."/>
            <person name="Scholten J."/>
            <person name="Sieber J."/>
            <person name="Stams A.J.M."/>
            <person name="Worm P."/>
            <person name="Henstra A.M."/>
            <person name="Richardson P."/>
        </authorList>
    </citation>
    <scope>NUCLEOTIDE SEQUENCE [LARGE SCALE GENOMIC DNA]</scope>
    <source>
        <strain evidence="13">DSM 10017 / MPOB</strain>
    </source>
</reference>
<keyword evidence="1 11" id="KW-0813">Transport</keyword>
<comment type="subunit">
    <text evidence="11">The system is composed of three essential subunits: KdpA, KdpB and KdpC.</text>
</comment>
<evidence type="ECO:0000256" key="3">
    <source>
        <dbReference type="ARBA" id="ARBA00022538"/>
    </source>
</evidence>
<evidence type="ECO:0000256" key="9">
    <source>
        <dbReference type="ARBA" id="ARBA00023065"/>
    </source>
</evidence>
<name>A0LLJ4_SYNFM</name>
<dbReference type="HOGENOM" id="CLU_823680_0_0_7"/>
<dbReference type="EMBL" id="CP000478">
    <property type="protein sequence ID" value="ABK18296.1"/>
    <property type="molecule type" value="Genomic_DNA"/>
</dbReference>
<evidence type="ECO:0000313" key="12">
    <source>
        <dbReference type="EMBL" id="ABK18296.1"/>
    </source>
</evidence>
<dbReference type="Pfam" id="PF02669">
    <property type="entry name" value="KdpC"/>
    <property type="match status" value="2"/>
</dbReference>
<accession>A0LLJ4</accession>
<dbReference type="InParanoid" id="A0LLJ4"/>
<dbReference type="InterPro" id="IPR003820">
    <property type="entry name" value="KdpC"/>
</dbReference>
<evidence type="ECO:0000256" key="6">
    <source>
        <dbReference type="ARBA" id="ARBA00022840"/>
    </source>
</evidence>
<keyword evidence="2 11" id="KW-1003">Cell membrane</keyword>
<dbReference type="KEGG" id="sfu:Sfum_2618"/>
<gene>
    <name evidence="11" type="primary">kdpC</name>
    <name evidence="12" type="ordered locus">Sfum_2618</name>
</gene>
<keyword evidence="7 11" id="KW-0630">Potassium</keyword>
<keyword evidence="6 11" id="KW-0067">ATP-binding</keyword>